<dbReference type="Proteomes" id="UP001249851">
    <property type="component" value="Unassembled WGS sequence"/>
</dbReference>
<reference evidence="1" key="1">
    <citation type="journal article" date="2023" name="G3 (Bethesda)">
        <title>Whole genome assembly and annotation of the endangered Caribbean coral Acropora cervicornis.</title>
        <authorList>
            <person name="Selwyn J.D."/>
            <person name="Vollmer S.V."/>
        </authorList>
    </citation>
    <scope>NUCLEOTIDE SEQUENCE</scope>
    <source>
        <strain evidence="1">K2</strain>
    </source>
</reference>
<proteinExistence type="predicted"/>
<gene>
    <name evidence="1" type="ORF">P5673_014291</name>
</gene>
<evidence type="ECO:0000313" key="1">
    <source>
        <dbReference type="EMBL" id="KAK2562605.1"/>
    </source>
</evidence>
<dbReference type="AlphaFoldDB" id="A0AAD9QJU9"/>
<organism evidence="1 2">
    <name type="scientific">Acropora cervicornis</name>
    <name type="common">Staghorn coral</name>
    <dbReference type="NCBI Taxonomy" id="6130"/>
    <lineage>
        <taxon>Eukaryota</taxon>
        <taxon>Metazoa</taxon>
        <taxon>Cnidaria</taxon>
        <taxon>Anthozoa</taxon>
        <taxon>Hexacorallia</taxon>
        <taxon>Scleractinia</taxon>
        <taxon>Astrocoeniina</taxon>
        <taxon>Acroporidae</taxon>
        <taxon>Acropora</taxon>
    </lineage>
</organism>
<dbReference type="PANTHER" id="PTHR34415:SF1">
    <property type="entry name" value="INTEGRASE CATALYTIC DOMAIN-CONTAINING PROTEIN"/>
    <property type="match status" value="1"/>
</dbReference>
<sequence length="182" mass="20924">MNIAEDQALLLPCCLEGTVHYSYDYTQQLHYPADPYQPGPIYFKTPRKCGLFGVCCEAIPRQVNFLIDENVQTARAVEDSASVNVAEFVGLHNGTVLIPTYDWMSYLQTFFRKVPQLKTYHHFHFDSDFPGTIFCKQYWSSEEKALDLLKSEGNVPQPQLLPPIINPTGITRERAHYLYKEI</sequence>
<name>A0AAD9QJU9_ACRCE</name>
<keyword evidence="2" id="KW-1185">Reference proteome</keyword>
<dbReference type="EMBL" id="JARQWQ010000028">
    <property type="protein sequence ID" value="KAK2562605.1"/>
    <property type="molecule type" value="Genomic_DNA"/>
</dbReference>
<comment type="caution">
    <text evidence="1">The sequence shown here is derived from an EMBL/GenBank/DDBJ whole genome shotgun (WGS) entry which is preliminary data.</text>
</comment>
<protein>
    <submittedName>
        <fullName evidence="1">Uncharacterized protein</fullName>
    </submittedName>
</protein>
<accession>A0AAD9QJU9</accession>
<dbReference type="PANTHER" id="PTHR34415">
    <property type="entry name" value="INTEGRASE CATALYTIC DOMAIN-CONTAINING PROTEIN"/>
    <property type="match status" value="1"/>
</dbReference>
<reference evidence="1" key="2">
    <citation type="journal article" date="2023" name="Science">
        <title>Genomic signatures of disease resistance in endangered staghorn corals.</title>
        <authorList>
            <person name="Vollmer S.V."/>
            <person name="Selwyn J.D."/>
            <person name="Despard B.A."/>
            <person name="Roesel C.L."/>
        </authorList>
    </citation>
    <scope>NUCLEOTIDE SEQUENCE</scope>
    <source>
        <strain evidence="1">K2</strain>
    </source>
</reference>
<evidence type="ECO:0000313" key="2">
    <source>
        <dbReference type="Proteomes" id="UP001249851"/>
    </source>
</evidence>